<keyword evidence="3 8" id="KW-0472">Membrane</keyword>
<dbReference type="Gene3D" id="6.10.340.10">
    <property type="match status" value="1"/>
</dbReference>
<dbReference type="Gene3D" id="3.30.450.20">
    <property type="entry name" value="PAS domain"/>
    <property type="match status" value="2"/>
</dbReference>
<keyword evidence="4 6" id="KW-0807">Transducer</keyword>
<feature type="domain" description="Methyl-accepting transducer" evidence="9">
    <location>
        <begin position="393"/>
        <end position="650"/>
    </location>
</feature>
<gene>
    <name evidence="11" type="ORF">OWO01_06490</name>
</gene>
<dbReference type="Pfam" id="PF00672">
    <property type="entry name" value="HAMP"/>
    <property type="match status" value="1"/>
</dbReference>
<feature type="transmembrane region" description="Helical" evidence="8">
    <location>
        <begin position="12"/>
        <end position="33"/>
    </location>
</feature>
<evidence type="ECO:0000256" key="2">
    <source>
        <dbReference type="ARBA" id="ARBA00022475"/>
    </source>
</evidence>
<keyword evidence="8" id="KW-0812">Transmembrane</keyword>
<proteinExistence type="inferred from homology"/>
<dbReference type="PANTHER" id="PTHR32089">
    <property type="entry name" value="METHYL-ACCEPTING CHEMOTAXIS PROTEIN MCPB"/>
    <property type="match status" value="1"/>
</dbReference>
<dbReference type="EMBL" id="JAPRAT010000009">
    <property type="protein sequence ID" value="MCZ0702855.1"/>
    <property type="molecule type" value="Genomic_DNA"/>
</dbReference>
<evidence type="ECO:0000313" key="11">
    <source>
        <dbReference type="EMBL" id="MCZ0702855.1"/>
    </source>
</evidence>
<evidence type="ECO:0000256" key="3">
    <source>
        <dbReference type="ARBA" id="ARBA00023136"/>
    </source>
</evidence>
<evidence type="ECO:0000313" key="12">
    <source>
        <dbReference type="Proteomes" id="UP001084197"/>
    </source>
</evidence>
<feature type="coiled-coil region" evidence="7">
    <location>
        <begin position="653"/>
        <end position="680"/>
    </location>
</feature>
<name>A0A9J6RBE2_9BACI</name>
<dbReference type="Pfam" id="PF00015">
    <property type="entry name" value="MCPsignal"/>
    <property type="match status" value="1"/>
</dbReference>
<dbReference type="SMART" id="SM00283">
    <property type="entry name" value="MA"/>
    <property type="match status" value="1"/>
</dbReference>
<dbReference type="PANTHER" id="PTHR32089:SF112">
    <property type="entry name" value="LYSOZYME-LIKE PROTEIN-RELATED"/>
    <property type="match status" value="1"/>
</dbReference>
<keyword evidence="7" id="KW-0175">Coiled coil</keyword>
<dbReference type="RefSeq" id="WP_268779625.1">
    <property type="nucleotide sequence ID" value="NZ_JAPRAT010000009.1"/>
</dbReference>
<evidence type="ECO:0000256" key="5">
    <source>
        <dbReference type="ARBA" id="ARBA00029447"/>
    </source>
</evidence>
<dbReference type="Pfam" id="PF22673">
    <property type="entry name" value="MCP-like_PDC_1"/>
    <property type="match status" value="1"/>
</dbReference>
<evidence type="ECO:0000256" key="7">
    <source>
        <dbReference type="SAM" id="Coils"/>
    </source>
</evidence>
<dbReference type="CDD" id="cd12912">
    <property type="entry name" value="PDC2_MCP_like"/>
    <property type="match status" value="1"/>
</dbReference>
<keyword evidence="8" id="KW-1133">Transmembrane helix</keyword>
<dbReference type="SMART" id="SM00304">
    <property type="entry name" value="HAMP"/>
    <property type="match status" value="1"/>
</dbReference>
<keyword evidence="12" id="KW-1185">Reference proteome</keyword>
<dbReference type="PROSITE" id="PS50111">
    <property type="entry name" value="CHEMOTAXIS_TRANSDUC_2"/>
    <property type="match status" value="1"/>
</dbReference>
<dbReference type="InterPro" id="IPR004089">
    <property type="entry name" value="MCPsignal_dom"/>
</dbReference>
<keyword evidence="2" id="KW-1003">Cell membrane</keyword>
<dbReference type="AlphaFoldDB" id="A0A9J6RBE2"/>
<dbReference type="CDD" id="cd12913">
    <property type="entry name" value="PDC1_MCP_like"/>
    <property type="match status" value="1"/>
</dbReference>
<evidence type="ECO:0000256" key="4">
    <source>
        <dbReference type="ARBA" id="ARBA00023224"/>
    </source>
</evidence>
<feature type="transmembrane region" description="Helical" evidence="8">
    <location>
        <begin position="298"/>
        <end position="321"/>
    </location>
</feature>
<comment type="caution">
    <text evidence="11">The sequence shown here is derived from an EMBL/GenBank/DDBJ whole genome shotgun (WGS) entry which is preliminary data.</text>
</comment>
<dbReference type="InterPro" id="IPR003660">
    <property type="entry name" value="HAMP_dom"/>
</dbReference>
<dbReference type="GO" id="GO:0005886">
    <property type="term" value="C:plasma membrane"/>
    <property type="evidence" value="ECO:0007669"/>
    <property type="project" value="UniProtKB-SubCell"/>
</dbReference>
<dbReference type="Proteomes" id="UP001084197">
    <property type="component" value="Unassembled WGS sequence"/>
</dbReference>
<sequence>MKLKSSIQKKILVFIPIVTIGFITLALLSYFFARNELENQIAEKMNILSDEVIQEIDGQLIRHQRIGESLGGVVQATGTEFDHSDYARLFEELLMINEDTFGLGVWFEPFGYHEDIEYFGPYSYKDEQSIVFTNEYENSDYDYPSHDWYQDGANSGDVTWTTPYFDEGLGTTLITTSIPFYQPSGEFAGIISSDIDIGNLQSIVASIDTGTSGTAFLLGPNREFIVDPDGETNLELTIQEDEELYQLNNALDQNATGVLQNQLSIGDAHIYYQHIPRTDWSLGLIIPDRDAFASLNQLLIQMISLLVILVFVFVMVALVMARRFTKPIQLLHVEVSKVAAGNLSAQLQPTTTDEIGALTENFNLMVNNIRELVGSVYTSIHTVSDATEQLSSVAEETTASSEEINRAMSEASKGVSEAANYAEETNQQTVDLSAQLSNLVTQTDQLKSYSTKVQELNSQGVNQMAELKDRSEESTKLVLTIEDVIQQLSNRMTEIGTIVKTIRDISEQTNLLALNASIEAARAGEHGKGFAVVAEEVRKLAEETSSATENISQTISLVQETSTEAVGQIAATKDIANAQNKAAVDSSQLFSSISSENDRMITAISSIGEDITNIDAYKDNVVSSISNIAAILQQTAASTEEVNASTEEQLSALKVITDSAENLQEAGEKLEKQIKQFSLED</sequence>
<dbReference type="CDD" id="cd06225">
    <property type="entry name" value="HAMP"/>
    <property type="match status" value="1"/>
</dbReference>
<evidence type="ECO:0000259" key="10">
    <source>
        <dbReference type="PROSITE" id="PS50885"/>
    </source>
</evidence>
<organism evidence="11 12">
    <name type="scientific">Natronobacillus azotifigens</name>
    <dbReference type="NCBI Taxonomy" id="472978"/>
    <lineage>
        <taxon>Bacteria</taxon>
        <taxon>Bacillati</taxon>
        <taxon>Bacillota</taxon>
        <taxon>Bacilli</taxon>
        <taxon>Bacillales</taxon>
        <taxon>Bacillaceae</taxon>
        <taxon>Natronobacillus</taxon>
    </lineage>
</organism>
<feature type="domain" description="HAMP" evidence="10">
    <location>
        <begin position="322"/>
        <end position="374"/>
    </location>
</feature>
<comment type="subcellular location">
    <subcellularLocation>
        <location evidence="1">Cell membrane</location>
    </subcellularLocation>
</comment>
<dbReference type="PROSITE" id="PS50885">
    <property type="entry name" value="HAMP"/>
    <property type="match status" value="1"/>
</dbReference>
<dbReference type="InterPro" id="IPR029151">
    <property type="entry name" value="Sensor-like_sf"/>
</dbReference>
<dbReference type="Gene3D" id="1.10.287.950">
    <property type="entry name" value="Methyl-accepting chemotaxis protein"/>
    <property type="match status" value="1"/>
</dbReference>
<accession>A0A9J6RBE2</accession>
<evidence type="ECO:0000256" key="8">
    <source>
        <dbReference type="SAM" id="Phobius"/>
    </source>
</evidence>
<dbReference type="SUPFAM" id="SSF58104">
    <property type="entry name" value="Methyl-accepting chemotaxis protein (MCP) signaling domain"/>
    <property type="match status" value="1"/>
</dbReference>
<reference evidence="11" key="1">
    <citation type="submission" date="2022-11" db="EMBL/GenBank/DDBJ databases">
        <title>WGS of Natronobacillus azotifigens 24KS-1, an anaerobic diazotrophic haloalkaliphile from soda-rich habitats.</title>
        <authorList>
            <person name="Sorokin D.Y."/>
            <person name="Merkel A.Y."/>
        </authorList>
    </citation>
    <scope>NUCLEOTIDE SEQUENCE</scope>
    <source>
        <strain evidence="11">24KS-1</strain>
    </source>
</reference>
<evidence type="ECO:0000256" key="1">
    <source>
        <dbReference type="ARBA" id="ARBA00004236"/>
    </source>
</evidence>
<comment type="similarity">
    <text evidence="5">Belongs to the methyl-accepting chemotaxis (MCP) protein family.</text>
</comment>
<evidence type="ECO:0000256" key="6">
    <source>
        <dbReference type="PROSITE-ProRule" id="PRU00284"/>
    </source>
</evidence>
<dbReference type="SUPFAM" id="SSF103190">
    <property type="entry name" value="Sensory domain-like"/>
    <property type="match status" value="1"/>
</dbReference>
<dbReference type="GO" id="GO:0007165">
    <property type="term" value="P:signal transduction"/>
    <property type="evidence" value="ECO:0007669"/>
    <property type="project" value="UniProtKB-KW"/>
</dbReference>
<evidence type="ECO:0000259" key="9">
    <source>
        <dbReference type="PROSITE" id="PS50111"/>
    </source>
</evidence>
<protein>
    <submittedName>
        <fullName evidence="11">Methyl-accepting chemotaxis protein</fullName>
    </submittedName>
</protein>